<dbReference type="Pfam" id="PF04055">
    <property type="entry name" value="Radical_SAM"/>
    <property type="match status" value="1"/>
</dbReference>
<dbReference type="SUPFAM" id="SSF102114">
    <property type="entry name" value="Radical SAM enzymes"/>
    <property type="match status" value="1"/>
</dbReference>
<evidence type="ECO:0000313" key="7">
    <source>
        <dbReference type="Proteomes" id="UP001500192"/>
    </source>
</evidence>
<dbReference type="Proteomes" id="UP001500192">
    <property type="component" value="Unassembled WGS sequence"/>
</dbReference>
<gene>
    <name evidence="6" type="primary">grrM</name>
    <name evidence="6" type="ORF">GCM10023214_46350</name>
</gene>
<dbReference type="InterPro" id="IPR058240">
    <property type="entry name" value="rSAM_sf"/>
</dbReference>
<evidence type="ECO:0000256" key="2">
    <source>
        <dbReference type="ARBA" id="ARBA00022723"/>
    </source>
</evidence>
<feature type="domain" description="Radical SAM core" evidence="5">
    <location>
        <begin position="2"/>
        <end position="226"/>
    </location>
</feature>
<protein>
    <submittedName>
        <fullName evidence="6">GRRM system radical SAM/SPASM domain protein</fullName>
    </submittedName>
</protein>
<keyword evidence="2" id="KW-0479">Metal-binding</keyword>
<proteinExistence type="predicted"/>
<evidence type="ECO:0000313" key="6">
    <source>
        <dbReference type="EMBL" id="GAA5169345.1"/>
    </source>
</evidence>
<dbReference type="InterPro" id="IPR007197">
    <property type="entry name" value="rSAM"/>
</dbReference>
<dbReference type="SFLD" id="SFLDS00029">
    <property type="entry name" value="Radical_SAM"/>
    <property type="match status" value="1"/>
</dbReference>
<keyword evidence="3" id="KW-0408">Iron</keyword>
<evidence type="ECO:0000259" key="5">
    <source>
        <dbReference type="PROSITE" id="PS51918"/>
    </source>
</evidence>
<dbReference type="SFLD" id="SFLDG01386">
    <property type="entry name" value="main_SPASM_domain-containing"/>
    <property type="match status" value="1"/>
</dbReference>
<dbReference type="SFLD" id="SFLDG01067">
    <property type="entry name" value="SPASM/twitch_domain_containing"/>
    <property type="match status" value="1"/>
</dbReference>
<keyword evidence="7" id="KW-1185">Reference proteome</keyword>
<dbReference type="InterPro" id="IPR023867">
    <property type="entry name" value="Sulphatase_maturase_rSAM"/>
</dbReference>
<dbReference type="RefSeq" id="WP_346054893.1">
    <property type="nucleotide sequence ID" value="NZ_BAABIB010000086.1"/>
</dbReference>
<comment type="caution">
    <text evidence="6">The sequence shown here is derived from an EMBL/GenBank/DDBJ whole genome shotgun (WGS) entry which is preliminary data.</text>
</comment>
<keyword evidence="1" id="KW-0949">S-adenosyl-L-methionine</keyword>
<dbReference type="CDD" id="cd01335">
    <property type="entry name" value="Radical_SAM"/>
    <property type="match status" value="1"/>
</dbReference>
<dbReference type="NCBIfam" id="NF041718">
    <property type="entry name" value="rSAM_phane_AMC"/>
    <property type="match status" value="1"/>
</dbReference>
<dbReference type="PANTHER" id="PTHR43273">
    <property type="entry name" value="ANAEROBIC SULFATASE-MATURATING ENZYME HOMOLOG ASLB-RELATED"/>
    <property type="match status" value="1"/>
</dbReference>
<dbReference type="SFLD" id="SFLDG01072">
    <property type="entry name" value="dehydrogenase_like"/>
    <property type="match status" value="1"/>
</dbReference>
<evidence type="ECO:0000256" key="4">
    <source>
        <dbReference type="ARBA" id="ARBA00023014"/>
    </source>
</evidence>
<sequence>MGVFGPPDSVIMQPGTVCNLDCSYCYLPFRRRHLTMSPDVASAVARSVRPWTERRTVEVCWHGGEPLAVGRAHLRQLMDCFRGLDVAHGIQTNATLINDAWCEFFAEYDVHVGVSIDGPPGDNAQRVDLRGRPAFTRIMTGVEKLAKYGHDVSIISVVSDPSPERARRLYDFAMTVGAFSLGVNVEEQEGVNAESNARDAEQVVSFWAELVRAWRANPVVRVREIDRALGYVGSVLGRDENSLRPRIDPLPTVAYDGSVTLISPELAGFRSPRFGDFACGNVLDAPLNELIRRGVRSSWVTEFVRGVHACRDVCSYFNFCGGGHPANRYFEEGRLDGTETNYCRNSKIGLMEGVLRVAGRNHAIGTADSLACGRIAPPAEPVEANTVSEIR</sequence>
<dbReference type="PROSITE" id="PS51918">
    <property type="entry name" value="RADICAL_SAM"/>
    <property type="match status" value="1"/>
</dbReference>
<keyword evidence="4" id="KW-0411">Iron-sulfur</keyword>
<dbReference type="EMBL" id="BAABIB010000086">
    <property type="protein sequence ID" value="GAA5169345.1"/>
    <property type="molecule type" value="Genomic_DNA"/>
</dbReference>
<accession>A0ABP9QYG9</accession>
<organism evidence="6 7">
    <name type="scientific">Amycolatopsis dongchuanensis</name>
    <dbReference type="NCBI Taxonomy" id="1070866"/>
    <lineage>
        <taxon>Bacteria</taxon>
        <taxon>Bacillati</taxon>
        <taxon>Actinomycetota</taxon>
        <taxon>Actinomycetes</taxon>
        <taxon>Pseudonocardiales</taxon>
        <taxon>Pseudonocardiaceae</taxon>
        <taxon>Amycolatopsis</taxon>
    </lineage>
</organism>
<evidence type="ECO:0000256" key="3">
    <source>
        <dbReference type="ARBA" id="ARBA00023004"/>
    </source>
</evidence>
<evidence type="ECO:0000256" key="1">
    <source>
        <dbReference type="ARBA" id="ARBA00022691"/>
    </source>
</evidence>
<reference evidence="7" key="1">
    <citation type="journal article" date="2019" name="Int. J. Syst. Evol. Microbiol.">
        <title>The Global Catalogue of Microorganisms (GCM) 10K type strain sequencing project: providing services to taxonomists for standard genome sequencing and annotation.</title>
        <authorList>
            <consortium name="The Broad Institute Genomics Platform"/>
            <consortium name="The Broad Institute Genome Sequencing Center for Infectious Disease"/>
            <person name="Wu L."/>
            <person name="Ma J."/>
        </authorList>
    </citation>
    <scope>NUCLEOTIDE SEQUENCE [LARGE SCALE GENOMIC DNA]</scope>
    <source>
        <strain evidence="7">JCM 18054</strain>
    </source>
</reference>
<dbReference type="PANTHER" id="PTHR43273:SF8">
    <property type="entry name" value="RADICAL SAM DOMAIN PROTEIN"/>
    <property type="match status" value="1"/>
</dbReference>
<name>A0ABP9QYG9_9PSEU</name>
<dbReference type="InterPro" id="IPR013785">
    <property type="entry name" value="Aldolase_TIM"/>
</dbReference>
<dbReference type="Gene3D" id="3.20.20.70">
    <property type="entry name" value="Aldolase class I"/>
    <property type="match status" value="1"/>
</dbReference>